<protein>
    <submittedName>
        <fullName evidence="1">Uncharacterized protein</fullName>
    </submittedName>
</protein>
<accession>A0A0C9XCW7</accession>
<gene>
    <name evidence="1" type="ORF">K443DRAFT_638411</name>
</gene>
<dbReference type="Proteomes" id="UP000054477">
    <property type="component" value="Unassembled WGS sequence"/>
</dbReference>
<dbReference type="HOGENOM" id="CLU_2038441_0_0_1"/>
<dbReference type="AlphaFoldDB" id="A0A0C9XCW7"/>
<evidence type="ECO:0000313" key="2">
    <source>
        <dbReference type="Proteomes" id="UP000054477"/>
    </source>
</evidence>
<evidence type="ECO:0000313" key="1">
    <source>
        <dbReference type="EMBL" id="KIJ95571.1"/>
    </source>
</evidence>
<reference evidence="2" key="2">
    <citation type="submission" date="2015-01" db="EMBL/GenBank/DDBJ databases">
        <title>Evolutionary Origins and Diversification of the Mycorrhizal Mutualists.</title>
        <authorList>
            <consortium name="DOE Joint Genome Institute"/>
            <consortium name="Mycorrhizal Genomics Consortium"/>
            <person name="Kohler A."/>
            <person name="Kuo A."/>
            <person name="Nagy L.G."/>
            <person name="Floudas D."/>
            <person name="Copeland A."/>
            <person name="Barry K.W."/>
            <person name="Cichocki N."/>
            <person name="Veneault-Fourrey C."/>
            <person name="LaButti K."/>
            <person name="Lindquist E.A."/>
            <person name="Lipzen A."/>
            <person name="Lundell T."/>
            <person name="Morin E."/>
            <person name="Murat C."/>
            <person name="Riley R."/>
            <person name="Ohm R."/>
            <person name="Sun H."/>
            <person name="Tunlid A."/>
            <person name="Henrissat B."/>
            <person name="Grigoriev I.V."/>
            <person name="Hibbett D.S."/>
            <person name="Martin F."/>
        </authorList>
    </citation>
    <scope>NUCLEOTIDE SEQUENCE [LARGE SCALE GENOMIC DNA]</scope>
    <source>
        <strain evidence="2">LaAM-08-1</strain>
    </source>
</reference>
<dbReference type="EMBL" id="KN838751">
    <property type="protein sequence ID" value="KIJ95571.1"/>
    <property type="molecule type" value="Genomic_DNA"/>
</dbReference>
<keyword evidence="2" id="KW-1185">Reference proteome</keyword>
<name>A0A0C9XCW7_9AGAR</name>
<proteinExistence type="predicted"/>
<sequence>MSQVLPSVTFALPQHFSTTPHRQSLLVFAGPSYSSFIDLAGPAPDAADEAMSLLFRGEVASPVGPPPHGNLMQMYTQHESAVWTIQTMVNKLDIYHSTPSNVASDIETAHSCPLPLLSFNQ</sequence>
<organism evidence="1 2">
    <name type="scientific">Laccaria amethystina LaAM-08-1</name>
    <dbReference type="NCBI Taxonomy" id="1095629"/>
    <lineage>
        <taxon>Eukaryota</taxon>
        <taxon>Fungi</taxon>
        <taxon>Dikarya</taxon>
        <taxon>Basidiomycota</taxon>
        <taxon>Agaricomycotina</taxon>
        <taxon>Agaricomycetes</taxon>
        <taxon>Agaricomycetidae</taxon>
        <taxon>Agaricales</taxon>
        <taxon>Agaricineae</taxon>
        <taxon>Hydnangiaceae</taxon>
        <taxon>Laccaria</taxon>
    </lineage>
</organism>
<reference evidence="1 2" key="1">
    <citation type="submission" date="2014-04" db="EMBL/GenBank/DDBJ databases">
        <authorList>
            <consortium name="DOE Joint Genome Institute"/>
            <person name="Kuo A."/>
            <person name="Kohler A."/>
            <person name="Nagy L.G."/>
            <person name="Floudas D."/>
            <person name="Copeland A."/>
            <person name="Barry K.W."/>
            <person name="Cichocki N."/>
            <person name="Veneault-Fourrey C."/>
            <person name="LaButti K."/>
            <person name="Lindquist E.A."/>
            <person name="Lipzen A."/>
            <person name="Lundell T."/>
            <person name="Morin E."/>
            <person name="Murat C."/>
            <person name="Sun H."/>
            <person name="Tunlid A."/>
            <person name="Henrissat B."/>
            <person name="Grigoriev I.V."/>
            <person name="Hibbett D.S."/>
            <person name="Martin F."/>
            <person name="Nordberg H.P."/>
            <person name="Cantor M.N."/>
            <person name="Hua S.X."/>
        </authorList>
    </citation>
    <scope>NUCLEOTIDE SEQUENCE [LARGE SCALE GENOMIC DNA]</scope>
    <source>
        <strain evidence="1 2">LaAM-08-1</strain>
    </source>
</reference>